<sequence length="337" mass="33388">MTALTADPPSLTLRGWRLPLASAALLLAVLGLSLALGAKPLAPGAVWQGLTDPAAPAWDVVHGMRLPRTLLGLLAGSALGLAGGVMRALTRNPLADPGLLGVNAGASAAVVTASALLGLSGFGGAVWFAFAGAALVAVLVHAVGGGRTATPARLVLAGTAVNAALFSYVSAVELVDTDALDRMRFWTVGSLASAQLGTVAAMTPFVLAGLALALALARPLGALALGEDSARALGSRLPVTRAGATLAVTLLCGAATAACGPLVFVGLLTPHLVARLTGPDPRHQLPYCAVFGPVLLLGADVLGRLVARPGEVQVGVVTAVVGGLLLLALVCRRGGPA</sequence>
<dbReference type="Pfam" id="PF01032">
    <property type="entry name" value="FecCD"/>
    <property type="match status" value="1"/>
</dbReference>
<feature type="transmembrane region" description="Helical" evidence="8">
    <location>
        <begin position="284"/>
        <end position="302"/>
    </location>
</feature>
<organism evidence="9 10">
    <name type="scientific">Streptacidiphilus pinicola</name>
    <dbReference type="NCBI Taxonomy" id="2219663"/>
    <lineage>
        <taxon>Bacteria</taxon>
        <taxon>Bacillati</taxon>
        <taxon>Actinomycetota</taxon>
        <taxon>Actinomycetes</taxon>
        <taxon>Kitasatosporales</taxon>
        <taxon>Streptomycetaceae</taxon>
        <taxon>Streptacidiphilus</taxon>
    </lineage>
</organism>
<evidence type="ECO:0000256" key="5">
    <source>
        <dbReference type="ARBA" id="ARBA00022692"/>
    </source>
</evidence>
<dbReference type="Gene3D" id="1.10.3470.10">
    <property type="entry name" value="ABC transporter involved in vitamin B12 uptake, BtuC"/>
    <property type="match status" value="1"/>
</dbReference>
<dbReference type="SUPFAM" id="SSF81345">
    <property type="entry name" value="ABC transporter involved in vitamin B12 uptake, BtuC"/>
    <property type="match status" value="1"/>
</dbReference>
<dbReference type="InterPro" id="IPR037294">
    <property type="entry name" value="ABC_BtuC-like"/>
</dbReference>
<keyword evidence="6 8" id="KW-1133">Transmembrane helix</keyword>
<evidence type="ECO:0000256" key="6">
    <source>
        <dbReference type="ARBA" id="ARBA00022989"/>
    </source>
</evidence>
<comment type="caution">
    <text evidence="9">The sequence shown here is derived from an EMBL/GenBank/DDBJ whole genome shotgun (WGS) entry which is preliminary data.</text>
</comment>
<name>A0A2X0IC95_9ACTN</name>
<evidence type="ECO:0000256" key="4">
    <source>
        <dbReference type="ARBA" id="ARBA00022475"/>
    </source>
</evidence>
<dbReference type="GO" id="GO:0033214">
    <property type="term" value="P:siderophore-iron import into cell"/>
    <property type="evidence" value="ECO:0007669"/>
    <property type="project" value="TreeGrafter"/>
</dbReference>
<dbReference type="OrthoDB" id="9782305at2"/>
<dbReference type="RefSeq" id="WP_111507345.1">
    <property type="nucleotide sequence ID" value="NZ_QKYN01000185.1"/>
</dbReference>
<feature type="transmembrane region" description="Helical" evidence="8">
    <location>
        <begin position="192"/>
        <end position="217"/>
    </location>
</feature>
<comment type="subcellular location">
    <subcellularLocation>
        <location evidence="1">Cell membrane</location>
        <topology evidence="1">Multi-pass membrane protein</topology>
    </subcellularLocation>
</comment>
<proteinExistence type="inferred from homology"/>
<feature type="transmembrane region" description="Helical" evidence="8">
    <location>
        <begin position="314"/>
        <end position="335"/>
    </location>
</feature>
<evidence type="ECO:0000313" key="9">
    <source>
        <dbReference type="EMBL" id="RAG80991.1"/>
    </source>
</evidence>
<evidence type="ECO:0000256" key="7">
    <source>
        <dbReference type="ARBA" id="ARBA00023136"/>
    </source>
</evidence>
<dbReference type="Proteomes" id="UP000248889">
    <property type="component" value="Unassembled WGS sequence"/>
</dbReference>
<feature type="transmembrane region" description="Helical" evidence="8">
    <location>
        <begin position="98"/>
        <end position="119"/>
    </location>
</feature>
<accession>A0A2X0IC95</accession>
<keyword evidence="7 8" id="KW-0472">Membrane</keyword>
<feature type="transmembrane region" description="Helical" evidence="8">
    <location>
        <begin position="125"/>
        <end position="142"/>
    </location>
</feature>
<gene>
    <name evidence="9" type="ORF">DN069_35360</name>
</gene>
<dbReference type="PANTHER" id="PTHR30472">
    <property type="entry name" value="FERRIC ENTEROBACTIN TRANSPORT SYSTEM PERMEASE PROTEIN"/>
    <property type="match status" value="1"/>
</dbReference>
<dbReference type="AlphaFoldDB" id="A0A2X0IC95"/>
<feature type="transmembrane region" description="Helical" evidence="8">
    <location>
        <begin position="68"/>
        <end position="86"/>
    </location>
</feature>
<keyword evidence="4" id="KW-1003">Cell membrane</keyword>
<evidence type="ECO:0000256" key="1">
    <source>
        <dbReference type="ARBA" id="ARBA00004651"/>
    </source>
</evidence>
<reference evidence="9 10" key="1">
    <citation type="submission" date="2018-06" db="EMBL/GenBank/DDBJ databases">
        <title>Streptacidiphilus pinicola sp. nov., isolated from pine grove soil.</title>
        <authorList>
            <person name="Roh S.G."/>
            <person name="Park S."/>
            <person name="Kim M.-K."/>
            <person name="Yun B.-R."/>
            <person name="Park J."/>
            <person name="Kim M.J."/>
            <person name="Kim Y.S."/>
            <person name="Kim S.B."/>
        </authorList>
    </citation>
    <scope>NUCLEOTIDE SEQUENCE [LARGE SCALE GENOMIC DNA]</scope>
    <source>
        <strain evidence="9 10">MMS16-CNU450</strain>
    </source>
</reference>
<evidence type="ECO:0000313" key="10">
    <source>
        <dbReference type="Proteomes" id="UP000248889"/>
    </source>
</evidence>
<dbReference type="GO" id="GO:0022857">
    <property type="term" value="F:transmembrane transporter activity"/>
    <property type="evidence" value="ECO:0007669"/>
    <property type="project" value="InterPro"/>
</dbReference>
<evidence type="ECO:0000256" key="3">
    <source>
        <dbReference type="ARBA" id="ARBA00022448"/>
    </source>
</evidence>
<comment type="similarity">
    <text evidence="2">Belongs to the binding-protein-dependent transport system permease family. FecCD subfamily.</text>
</comment>
<evidence type="ECO:0000256" key="2">
    <source>
        <dbReference type="ARBA" id="ARBA00007935"/>
    </source>
</evidence>
<protein>
    <submittedName>
        <fullName evidence="9">Iron ABC transporter permease</fullName>
    </submittedName>
</protein>
<evidence type="ECO:0000256" key="8">
    <source>
        <dbReference type="SAM" id="Phobius"/>
    </source>
</evidence>
<dbReference type="EMBL" id="QKYN01000185">
    <property type="protein sequence ID" value="RAG80991.1"/>
    <property type="molecule type" value="Genomic_DNA"/>
</dbReference>
<keyword evidence="10" id="KW-1185">Reference proteome</keyword>
<dbReference type="GO" id="GO:0005886">
    <property type="term" value="C:plasma membrane"/>
    <property type="evidence" value="ECO:0007669"/>
    <property type="project" value="UniProtKB-SubCell"/>
</dbReference>
<dbReference type="CDD" id="cd06550">
    <property type="entry name" value="TM_ABC_iron-siderophores_like"/>
    <property type="match status" value="1"/>
</dbReference>
<dbReference type="PANTHER" id="PTHR30472:SF1">
    <property type="entry name" value="FE(3+) DICITRATE TRANSPORT SYSTEM PERMEASE PROTEIN FECC-RELATED"/>
    <property type="match status" value="1"/>
</dbReference>
<dbReference type="InterPro" id="IPR000522">
    <property type="entry name" value="ABC_transptr_permease_BtuC"/>
</dbReference>
<feature type="transmembrane region" description="Helical" evidence="8">
    <location>
        <begin position="154"/>
        <end position="172"/>
    </location>
</feature>
<keyword evidence="3" id="KW-0813">Transport</keyword>
<keyword evidence="5 8" id="KW-0812">Transmembrane</keyword>
<feature type="transmembrane region" description="Helical" evidence="8">
    <location>
        <begin position="238"/>
        <end position="264"/>
    </location>
</feature>